<dbReference type="Proteomes" id="UP000326396">
    <property type="component" value="Linkage Group LG15"/>
</dbReference>
<protein>
    <submittedName>
        <fullName evidence="2">Uncharacterized protein</fullName>
    </submittedName>
</protein>
<evidence type="ECO:0000313" key="3">
    <source>
        <dbReference type="Proteomes" id="UP000326396"/>
    </source>
</evidence>
<accession>A0A5N6P0J2</accession>
<dbReference type="OrthoDB" id="1668066at2759"/>
<keyword evidence="3" id="KW-1185">Reference proteome</keyword>
<dbReference type="EMBL" id="SZYD01000007">
    <property type="protein sequence ID" value="KAD5802739.1"/>
    <property type="molecule type" value="Genomic_DNA"/>
</dbReference>
<organism evidence="2 3">
    <name type="scientific">Mikania micrantha</name>
    <name type="common">bitter vine</name>
    <dbReference type="NCBI Taxonomy" id="192012"/>
    <lineage>
        <taxon>Eukaryota</taxon>
        <taxon>Viridiplantae</taxon>
        <taxon>Streptophyta</taxon>
        <taxon>Embryophyta</taxon>
        <taxon>Tracheophyta</taxon>
        <taxon>Spermatophyta</taxon>
        <taxon>Magnoliopsida</taxon>
        <taxon>eudicotyledons</taxon>
        <taxon>Gunneridae</taxon>
        <taxon>Pentapetalae</taxon>
        <taxon>asterids</taxon>
        <taxon>campanulids</taxon>
        <taxon>Asterales</taxon>
        <taxon>Asteraceae</taxon>
        <taxon>Asteroideae</taxon>
        <taxon>Heliantheae alliance</taxon>
        <taxon>Eupatorieae</taxon>
        <taxon>Mikania</taxon>
    </lineage>
</organism>
<evidence type="ECO:0000256" key="1">
    <source>
        <dbReference type="SAM" id="MobiDB-lite"/>
    </source>
</evidence>
<feature type="region of interest" description="Disordered" evidence="1">
    <location>
        <begin position="22"/>
        <end position="59"/>
    </location>
</feature>
<comment type="caution">
    <text evidence="2">The sequence shown here is derived from an EMBL/GenBank/DDBJ whole genome shotgun (WGS) entry which is preliminary data.</text>
</comment>
<gene>
    <name evidence="2" type="ORF">E3N88_14099</name>
</gene>
<sequence>MARSSSCHRVQQLLLTNSVFHHNKDDAGTSHQTSKPIPDHTSDPTFEPASEPMPEPTPHDMRQALQYLIKGKEGPTVALCSEKLKLVGLDPVYPLFLAAFHIFGVSTGVREAWMALPDIPDVLRGWIVMTATSLGLIK</sequence>
<name>A0A5N6P0J2_9ASTR</name>
<reference evidence="2 3" key="1">
    <citation type="submission" date="2019-05" db="EMBL/GenBank/DDBJ databases">
        <title>Mikania micrantha, genome provides insights into the molecular mechanism of rapid growth.</title>
        <authorList>
            <person name="Liu B."/>
        </authorList>
    </citation>
    <scope>NUCLEOTIDE SEQUENCE [LARGE SCALE GENOMIC DNA]</scope>
    <source>
        <strain evidence="2">NLD-2019</strain>
        <tissue evidence="2">Leaf</tissue>
    </source>
</reference>
<dbReference type="AlphaFoldDB" id="A0A5N6P0J2"/>
<evidence type="ECO:0000313" key="2">
    <source>
        <dbReference type="EMBL" id="KAD5802739.1"/>
    </source>
</evidence>
<proteinExistence type="predicted"/>